<dbReference type="InterPro" id="IPR018593">
    <property type="entry name" value="tRNA-endonuc_su_Sen15"/>
</dbReference>
<dbReference type="Proteomes" id="UP000792457">
    <property type="component" value="Unassembled WGS sequence"/>
</dbReference>
<feature type="domain" description="tRNA-splicing endonuclease subunit Sen15" evidence="3">
    <location>
        <begin position="34"/>
        <end position="129"/>
    </location>
</feature>
<dbReference type="PANTHER" id="PTHR28582">
    <property type="entry name" value="TRNA-SPLICING ENDONUCLEASE SUBUNIT SEN15"/>
    <property type="match status" value="1"/>
</dbReference>
<dbReference type="GO" id="GO:0005634">
    <property type="term" value="C:nucleus"/>
    <property type="evidence" value="ECO:0007669"/>
    <property type="project" value="UniProtKB-ARBA"/>
</dbReference>
<comment type="caution">
    <text evidence="4">The sequence shown here is derived from an EMBL/GenBank/DDBJ whole genome shotgun (WGS) entry which is preliminary data.</text>
</comment>
<dbReference type="OrthoDB" id="10002170at2759"/>
<protein>
    <recommendedName>
        <fullName evidence="3">tRNA-splicing endonuclease subunit Sen15 domain-containing protein</fullName>
    </recommendedName>
</protein>
<evidence type="ECO:0000256" key="1">
    <source>
        <dbReference type="ARBA" id="ARBA00006091"/>
    </source>
</evidence>
<evidence type="ECO:0000259" key="3">
    <source>
        <dbReference type="Pfam" id="PF09631"/>
    </source>
</evidence>
<dbReference type="AlphaFoldDB" id="A0A8K0NZA9"/>
<name>A0A8K0NZA9_LADFU</name>
<organism evidence="4 5">
    <name type="scientific">Ladona fulva</name>
    <name type="common">Scarce chaser dragonfly</name>
    <name type="synonym">Libellula fulva</name>
    <dbReference type="NCBI Taxonomy" id="123851"/>
    <lineage>
        <taxon>Eukaryota</taxon>
        <taxon>Metazoa</taxon>
        <taxon>Ecdysozoa</taxon>
        <taxon>Arthropoda</taxon>
        <taxon>Hexapoda</taxon>
        <taxon>Insecta</taxon>
        <taxon>Pterygota</taxon>
        <taxon>Palaeoptera</taxon>
        <taxon>Odonata</taxon>
        <taxon>Epiprocta</taxon>
        <taxon>Anisoptera</taxon>
        <taxon>Libelluloidea</taxon>
        <taxon>Libellulidae</taxon>
        <taxon>Ladona</taxon>
    </lineage>
</organism>
<comment type="similarity">
    <text evidence="1">Belongs to the SEN15 family.</text>
</comment>
<dbReference type="SUPFAM" id="SSF53032">
    <property type="entry name" value="tRNA-intron endonuclease catalytic domain-like"/>
    <property type="match status" value="1"/>
</dbReference>
<reference evidence="4" key="1">
    <citation type="submission" date="2013-04" db="EMBL/GenBank/DDBJ databases">
        <authorList>
            <person name="Qu J."/>
            <person name="Murali S.C."/>
            <person name="Bandaranaike D."/>
            <person name="Bellair M."/>
            <person name="Blankenburg K."/>
            <person name="Chao H."/>
            <person name="Dinh H."/>
            <person name="Doddapaneni H."/>
            <person name="Downs B."/>
            <person name="Dugan-Rocha S."/>
            <person name="Elkadiri S."/>
            <person name="Gnanaolivu R.D."/>
            <person name="Hernandez B."/>
            <person name="Javaid M."/>
            <person name="Jayaseelan J.C."/>
            <person name="Lee S."/>
            <person name="Li M."/>
            <person name="Ming W."/>
            <person name="Munidasa M."/>
            <person name="Muniz J."/>
            <person name="Nguyen L."/>
            <person name="Ongeri F."/>
            <person name="Osuji N."/>
            <person name="Pu L.-L."/>
            <person name="Puazo M."/>
            <person name="Qu C."/>
            <person name="Quiroz J."/>
            <person name="Raj R."/>
            <person name="Weissenberger G."/>
            <person name="Xin Y."/>
            <person name="Zou X."/>
            <person name="Han Y."/>
            <person name="Richards S."/>
            <person name="Worley K."/>
            <person name="Muzny D."/>
            <person name="Gibbs R."/>
        </authorList>
    </citation>
    <scope>NUCLEOTIDE SEQUENCE</scope>
    <source>
        <strain evidence="4">Sampled in the wild</strain>
    </source>
</reference>
<evidence type="ECO:0000256" key="2">
    <source>
        <dbReference type="ARBA" id="ARBA00022694"/>
    </source>
</evidence>
<dbReference type="EMBL" id="KZ308328">
    <property type="protein sequence ID" value="KAG8227601.1"/>
    <property type="molecule type" value="Genomic_DNA"/>
</dbReference>
<evidence type="ECO:0000313" key="4">
    <source>
        <dbReference type="EMBL" id="KAG8227601.1"/>
    </source>
</evidence>
<proteinExistence type="inferred from homology"/>
<accession>A0A8K0NZA9</accession>
<dbReference type="Gene3D" id="3.40.1350.10">
    <property type="match status" value="1"/>
</dbReference>
<gene>
    <name evidence="4" type="ORF">J437_LFUL008437</name>
</gene>
<reference evidence="4" key="2">
    <citation type="submission" date="2017-10" db="EMBL/GenBank/DDBJ databases">
        <title>Ladona fulva Genome sequencing and assembly.</title>
        <authorList>
            <person name="Murali S."/>
            <person name="Richards S."/>
            <person name="Bandaranaike D."/>
            <person name="Bellair M."/>
            <person name="Blankenburg K."/>
            <person name="Chao H."/>
            <person name="Dinh H."/>
            <person name="Doddapaneni H."/>
            <person name="Dugan-Rocha S."/>
            <person name="Elkadiri S."/>
            <person name="Gnanaolivu R."/>
            <person name="Hernandez B."/>
            <person name="Skinner E."/>
            <person name="Javaid M."/>
            <person name="Lee S."/>
            <person name="Li M."/>
            <person name="Ming W."/>
            <person name="Munidasa M."/>
            <person name="Muniz J."/>
            <person name="Nguyen L."/>
            <person name="Hughes D."/>
            <person name="Osuji N."/>
            <person name="Pu L.-L."/>
            <person name="Puazo M."/>
            <person name="Qu C."/>
            <person name="Quiroz J."/>
            <person name="Raj R."/>
            <person name="Weissenberger G."/>
            <person name="Xin Y."/>
            <person name="Zou X."/>
            <person name="Han Y."/>
            <person name="Worley K."/>
            <person name="Muzny D."/>
            <person name="Gibbs R."/>
        </authorList>
    </citation>
    <scope>NUCLEOTIDE SEQUENCE</scope>
    <source>
        <strain evidence="4">Sampled in the wild</strain>
    </source>
</reference>
<keyword evidence="2" id="KW-0819">tRNA processing</keyword>
<dbReference type="GO" id="GO:0003676">
    <property type="term" value="F:nucleic acid binding"/>
    <property type="evidence" value="ECO:0007669"/>
    <property type="project" value="InterPro"/>
</dbReference>
<dbReference type="InterPro" id="IPR036167">
    <property type="entry name" value="tRNA_intron_Endo_cat-like_sf"/>
</dbReference>
<evidence type="ECO:0000313" key="5">
    <source>
        <dbReference type="Proteomes" id="UP000792457"/>
    </source>
</evidence>
<dbReference type="Pfam" id="PF09631">
    <property type="entry name" value="Sen15"/>
    <property type="match status" value="1"/>
</dbReference>
<dbReference type="PANTHER" id="PTHR28582:SF1">
    <property type="entry name" value="TRNA-SPLICING ENDONUCLEASE SUBUNIT SEN15"/>
    <property type="match status" value="1"/>
</dbReference>
<sequence length="171" mass="19417">MEEDACNNSFWHPAVQMMNSLGCKSESKVFMAIHVYLDLTLVKAMWDTKAIYSTKLDIIYITGKWSKNAETQEIVIPTSASASISPDWLTEVQNELCGEKEKKMITLAFVEGDSSICYYQACGGLNPPDSPETVQKRRRMEERKQCRTSEMMQEVQNMIRSALDDDVEQVG</sequence>
<keyword evidence="5" id="KW-1185">Reference proteome</keyword>
<dbReference type="GO" id="GO:0006388">
    <property type="term" value="P:tRNA splicing, via endonucleolytic cleavage and ligation"/>
    <property type="evidence" value="ECO:0007669"/>
    <property type="project" value="InterPro"/>
</dbReference>
<dbReference type="InterPro" id="IPR011856">
    <property type="entry name" value="tRNA_endonuc-like_dom_sf"/>
</dbReference>